<sequence length="28" mass="3058">MNTAKLKSLAAEPHPLDFPLPIDTPVQL</sequence>
<protein>
    <submittedName>
        <fullName evidence="1">Uncharacterized protein</fullName>
    </submittedName>
</protein>
<dbReference type="AlphaFoldDB" id="A0A382G0M2"/>
<proteinExistence type="predicted"/>
<reference evidence="1" key="1">
    <citation type="submission" date="2018-05" db="EMBL/GenBank/DDBJ databases">
        <authorList>
            <person name="Lanie J.A."/>
            <person name="Ng W.-L."/>
            <person name="Kazmierczak K.M."/>
            <person name="Andrzejewski T.M."/>
            <person name="Davidsen T.M."/>
            <person name="Wayne K.J."/>
            <person name="Tettelin H."/>
            <person name="Glass J.I."/>
            <person name="Rusch D."/>
            <person name="Podicherti R."/>
            <person name="Tsui H.-C.T."/>
            <person name="Winkler M.E."/>
        </authorList>
    </citation>
    <scope>NUCLEOTIDE SEQUENCE</scope>
</reference>
<name>A0A382G0M2_9ZZZZ</name>
<dbReference type="EMBL" id="UINC01052583">
    <property type="protein sequence ID" value="SVB68077.1"/>
    <property type="molecule type" value="Genomic_DNA"/>
</dbReference>
<accession>A0A382G0M2</accession>
<feature type="non-terminal residue" evidence="1">
    <location>
        <position position="28"/>
    </location>
</feature>
<gene>
    <name evidence="1" type="ORF">METZ01_LOCUS220931</name>
</gene>
<evidence type="ECO:0000313" key="1">
    <source>
        <dbReference type="EMBL" id="SVB68077.1"/>
    </source>
</evidence>
<organism evidence="1">
    <name type="scientific">marine metagenome</name>
    <dbReference type="NCBI Taxonomy" id="408172"/>
    <lineage>
        <taxon>unclassified sequences</taxon>
        <taxon>metagenomes</taxon>
        <taxon>ecological metagenomes</taxon>
    </lineage>
</organism>